<dbReference type="Proteomes" id="UP001608902">
    <property type="component" value="Unassembled WGS sequence"/>
</dbReference>
<keyword evidence="2" id="KW-1185">Reference proteome</keyword>
<evidence type="ECO:0000313" key="1">
    <source>
        <dbReference type="EMBL" id="MFH4981083.1"/>
    </source>
</evidence>
<evidence type="ECO:0000313" key="2">
    <source>
        <dbReference type="Proteomes" id="UP001608902"/>
    </source>
</evidence>
<reference evidence="1 2" key="1">
    <citation type="submission" date="2024-08" db="EMBL/GenBank/DDBJ databases">
        <title>Gnathostoma spinigerum genome.</title>
        <authorList>
            <person name="Gonzalez-Bertolin B."/>
            <person name="Monzon S."/>
            <person name="Zaballos A."/>
            <person name="Jimenez P."/>
            <person name="Dekumyoy P."/>
            <person name="Varona S."/>
            <person name="Cuesta I."/>
            <person name="Sumanam S."/>
            <person name="Adisakwattana P."/>
            <person name="Gasser R.B."/>
            <person name="Hernandez-Gonzalez A."/>
            <person name="Young N.D."/>
            <person name="Perteguer M.J."/>
        </authorList>
    </citation>
    <scope>NUCLEOTIDE SEQUENCE [LARGE SCALE GENOMIC DNA]</scope>
    <source>
        <strain evidence="1">AL3</strain>
        <tissue evidence="1">Liver</tissue>
    </source>
</reference>
<name>A0ABD6EMA1_9BILA</name>
<accession>A0ABD6EMA1</accession>
<protein>
    <submittedName>
        <fullName evidence="1">Uncharacterized protein</fullName>
    </submittedName>
</protein>
<comment type="caution">
    <text evidence="1">The sequence shown here is derived from an EMBL/GenBank/DDBJ whole genome shotgun (WGS) entry which is preliminary data.</text>
</comment>
<dbReference type="EMBL" id="JBGFUD010006578">
    <property type="protein sequence ID" value="MFH4981083.1"/>
    <property type="molecule type" value="Genomic_DNA"/>
</dbReference>
<proteinExistence type="predicted"/>
<gene>
    <name evidence="1" type="ORF">AB6A40_007792</name>
</gene>
<sequence>MLSIDGCLIRDYTGECGGQFMIEKKAKLFSHTFALNTYCSVQIWRPGKKCRRTHQKWAQKEVDSRHTEKNQ</sequence>
<organism evidence="1 2">
    <name type="scientific">Gnathostoma spinigerum</name>
    <dbReference type="NCBI Taxonomy" id="75299"/>
    <lineage>
        <taxon>Eukaryota</taxon>
        <taxon>Metazoa</taxon>
        <taxon>Ecdysozoa</taxon>
        <taxon>Nematoda</taxon>
        <taxon>Chromadorea</taxon>
        <taxon>Rhabditida</taxon>
        <taxon>Spirurina</taxon>
        <taxon>Gnathostomatomorpha</taxon>
        <taxon>Gnathostomatoidea</taxon>
        <taxon>Gnathostomatidae</taxon>
        <taxon>Gnathostoma</taxon>
    </lineage>
</organism>
<dbReference type="AlphaFoldDB" id="A0ABD6EMA1"/>